<dbReference type="EMBL" id="DF967972">
    <property type="protein sequence ID" value="GAP12936.1"/>
    <property type="molecule type" value="Genomic_DNA"/>
</dbReference>
<reference evidence="3" key="1">
    <citation type="submission" date="2015-07" db="EMBL/GenBank/DDBJ databases">
        <title>Draft Genome Sequences of Anaerolinea thermolimosa IMO-1, Bellilinea caldifistulae GOMI-1, Leptolinea tardivitalis YMTK-2, Levilinea saccharolytica KIBI-1,Longilinea arvoryzae KOME-1, Previously Described as Members of the Anaerolineaceae (Chloroflexi).</title>
        <authorList>
            <person name="Sekiguchi Y."/>
            <person name="Ohashi A."/>
            <person name="Matsuura N."/>
            <person name="Tourlousse M.D."/>
        </authorList>
    </citation>
    <scope>NUCLEOTIDE SEQUENCE [LARGE SCALE GENOMIC DNA]</scope>
    <source>
        <strain evidence="3">KOME-1</strain>
    </source>
</reference>
<feature type="region of interest" description="Disordered" evidence="1">
    <location>
        <begin position="154"/>
        <end position="222"/>
    </location>
</feature>
<name>A0A0S7BFR2_9CHLR</name>
<dbReference type="STRING" id="360412.LARV_00676"/>
<sequence length="239" mass="23623">MKNTSPIIVFLLILALLLSGCSSNAATSSSTTPGASSGKSATLTLKDKLAVGTLKLEGTDLAVTAEQAKTLLPLWKAVKSLSSSSTASQPEIDAVYQQIQDALTADQLASIEKLDLSGENMQALMTELGIDPGANGGSGLTDSAKATRVAELKASGSTFPGGGGNMPSGGGAPSGGSMPSGGGSMPSGGGNFTPPDQAGGTTTQSTPQAGQTGGRGGGMGMSSMFIEPLIKLLETRAAE</sequence>
<accession>A0A0S7BFR2</accession>
<evidence type="ECO:0000256" key="1">
    <source>
        <dbReference type="SAM" id="MobiDB-lite"/>
    </source>
</evidence>
<dbReference type="OrthoDB" id="164520at2"/>
<evidence type="ECO:0000313" key="4">
    <source>
        <dbReference type="Proteomes" id="UP000055060"/>
    </source>
</evidence>
<dbReference type="Proteomes" id="UP000055060">
    <property type="component" value="Unassembled WGS sequence"/>
</dbReference>
<protein>
    <recommendedName>
        <fullName evidence="5">Lipoprotein</fullName>
    </recommendedName>
</protein>
<feature type="compositionally biased region" description="Gly residues" evidence="1">
    <location>
        <begin position="159"/>
        <end position="191"/>
    </location>
</feature>
<evidence type="ECO:0000313" key="3">
    <source>
        <dbReference type="EMBL" id="GAP12936.1"/>
    </source>
</evidence>
<feature type="compositionally biased region" description="Gly residues" evidence="1">
    <location>
        <begin position="211"/>
        <end position="220"/>
    </location>
</feature>
<feature type="compositionally biased region" description="Polar residues" evidence="1">
    <location>
        <begin position="199"/>
        <end position="210"/>
    </location>
</feature>
<feature type="signal peptide" evidence="2">
    <location>
        <begin position="1"/>
        <end position="25"/>
    </location>
</feature>
<dbReference type="RefSeq" id="WP_075072314.1">
    <property type="nucleotide sequence ID" value="NZ_DF967972.1"/>
</dbReference>
<keyword evidence="4" id="KW-1185">Reference proteome</keyword>
<feature type="chain" id="PRO_5006632923" description="Lipoprotein" evidence="2">
    <location>
        <begin position="26"/>
        <end position="239"/>
    </location>
</feature>
<keyword evidence="2" id="KW-0732">Signal</keyword>
<proteinExistence type="predicted"/>
<evidence type="ECO:0008006" key="5">
    <source>
        <dbReference type="Google" id="ProtNLM"/>
    </source>
</evidence>
<gene>
    <name evidence="3" type="ORF">LARV_00676</name>
</gene>
<dbReference type="PROSITE" id="PS51257">
    <property type="entry name" value="PROKAR_LIPOPROTEIN"/>
    <property type="match status" value="1"/>
</dbReference>
<dbReference type="AlphaFoldDB" id="A0A0S7BFR2"/>
<evidence type="ECO:0000256" key="2">
    <source>
        <dbReference type="SAM" id="SignalP"/>
    </source>
</evidence>
<organism evidence="3">
    <name type="scientific">Longilinea arvoryzae</name>
    <dbReference type="NCBI Taxonomy" id="360412"/>
    <lineage>
        <taxon>Bacteria</taxon>
        <taxon>Bacillati</taxon>
        <taxon>Chloroflexota</taxon>
        <taxon>Anaerolineae</taxon>
        <taxon>Anaerolineales</taxon>
        <taxon>Anaerolineaceae</taxon>
        <taxon>Longilinea</taxon>
    </lineage>
</organism>